<dbReference type="STRING" id="94130.A0A2Z6RC38"/>
<gene>
    <name evidence="2" type="ORF">RCL2_002581200</name>
    <name evidence="1" type="ORF">RclHR1_02550026</name>
</gene>
<name>A0A2Z6RC38_9GLOM</name>
<dbReference type="Gene3D" id="3.80.10.10">
    <property type="entry name" value="Ribonuclease Inhibitor"/>
    <property type="match status" value="1"/>
</dbReference>
<protein>
    <recommendedName>
        <fullName evidence="4">F-box domain-containing protein</fullName>
    </recommendedName>
</protein>
<dbReference type="SUPFAM" id="SSF52047">
    <property type="entry name" value="RNI-like"/>
    <property type="match status" value="1"/>
</dbReference>
<accession>A0A2Z6RC38</accession>
<reference evidence="1 3" key="1">
    <citation type="submission" date="2017-11" db="EMBL/GenBank/DDBJ databases">
        <title>The genome of Rhizophagus clarus HR1 reveals common genetic basis of auxotrophy among arbuscular mycorrhizal fungi.</title>
        <authorList>
            <person name="Kobayashi Y."/>
        </authorList>
    </citation>
    <scope>NUCLEOTIDE SEQUENCE [LARGE SCALE GENOMIC DNA]</scope>
    <source>
        <strain evidence="1 3">HR1</strain>
    </source>
</reference>
<evidence type="ECO:0000313" key="3">
    <source>
        <dbReference type="Proteomes" id="UP000247702"/>
    </source>
</evidence>
<dbReference type="Proteomes" id="UP000615446">
    <property type="component" value="Unassembled WGS sequence"/>
</dbReference>
<evidence type="ECO:0008006" key="4">
    <source>
        <dbReference type="Google" id="ProtNLM"/>
    </source>
</evidence>
<evidence type="ECO:0000313" key="2">
    <source>
        <dbReference type="EMBL" id="GES99302.1"/>
    </source>
</evidence>
<proteinExistence type="predicted"/>
<comment type="caution">
    <text evidence="1">The sequence shown here is derived from an EMBL/GenBank/DDBJ whole genome shotgun (WGS) entry which is preliminary data.</text>
</comment>
<dbReference type="EMBL" id="BEXD01001724">
    <property type="protein sequence ID" value="GBB95514.1"/>
    <property type="molecule type" value="Genomic_DNA"/>
</dbReference>
<dbReference type="AlphaFoldDB" id="A0A2Z6RC38"/>
<organism evidence="1 3">
    <name type="scientific">Rhizophagus clarus</name>
    <dbReference type="NCBI Taxonomy" id="94130"/>
    <lineage>
        <taxon>Eukaryota</taxon>
        <taxon>Fungi</taxon>
        <taxon>Fungi incertae sedis</taxon>
        <taxon>Mucoromycota</taxon>
        <taxon>Glomeromycotina</taxon>
        <taxon>Glomeromycetes</taxon>
        <taxon>Glomerales</taxon>
        <taxon>Glomeraceae</taxon>
        <taxon>Rhizophagus</taxon>
    </lineage>
</organism>
<dbReference type="EMBL" id="BLAL01000278">
    <property type="protein sequence ID" value="GES99302.1"/>
    <property type="molecule type" value="Genomic_DNA"/>
</dbReference>
<keyword evidence="3" id="KW-1185">Reference proteome</keyword>
<evidence type="ECO:0000313" key="1">
    <source>
        <dbReference type="EMBL" id="GBB95514.1"/>
    </source>
</evidence>
<reference evidence="2" key="2">
    <citation type="submission" date="2019-10" db="EMBL/GenBank/DDBJ databases">
        <title>Conservation and host-specific expression of non-tandemly repeated heterogenous ribosome RNA gene in arbuscular mycorrhizal fungi.</title>
        <authorList>
            <person name="Maeda T."/>
            <person name="Kobayashi Y."/>
            <person name="Nakagawa T."/>
            <person name="Ezawa T."/>
            <person name="Yamaguchi K."/>
            <person name="Bino T."/>
            <person name="Nishimoto Y."/>
            <person name="Shigenobu S."/>
            <person name="Kawaguchi M."/>
        </authorList>
    </citation>
    <scope>NUCLEOTIDE SEQUENCE</scope>
    <source>
        <strain evidence="2">HR1</strain>
    </source>
</reference>
<dbReference type="Proteomes" id="UP000247702">
    <property type="component" value="Unassembled WGS sequence"/>
</dbReference>
<dbReference type="InterPro" id="IPR032675">
    <property type="entry name" value="LRR_dom_sf"/>
</dbReference>
<dbReference type="OrthoDB" id="2343369at2759"/>
<sequence length="487" mass="57039">MTCQLPTDCLNEIIECLEEDRHTLYSCLLVNHLWCEISVRVLWRNIWKFKTFKSKIVASSILSTLIACLPNESKELLCKNEIFISEPTSKLPLFNYAAFCKVLSIISVNEMVENGFQDKQSSKLCLVNEEFIKMFANQIYSLKKLVYYNNYHLNISFPYFPGLRDLSELYCCSSLHSNFFHQLSQICHNLHALYIHFINYNIPNELKELISLQNNLKILSLSAFNASWKDIIPSLKNNSNTITKLCLYGNSSDLPLSFVSLLSNLQEFIFSFLDGYHSEDFKALQHVKFSNLQTLKFPYECPRPEYIMKFLENNGKNLKKLYIRDSNEALKLSITDFCPNLKSLFIIFENNELDTLKSIFNNCRYLESIKIWCGKSLFPFNKDYLSEKGVFEIVANYSPNNFCELNIKNISNSEISSEDLELFFISWKNRTPKRILTLIIIKEYCKDFDDYEENMEIIKKYENLGIIKYRTIGSEKEKIEEECYVSL</sequence>